<dbReference type="Proteomes" id="UP000076023">
    <property type="component" value="Unassembled WGS sequence"/>
</dbReference>
<evidence type="ECO:0000313" key="7">
    <source>
        <dbReference type="Proteomes" id="UP000076023"/>
    </source>
</evidence>
<evidence type="ECO:0000256" key="2">
    <source>
        <dbReference type="ARBA" id="ARBA00022801"/>
    </source>
</evidence>
<feature type="domain" description="Calcineurin-like phosphoesterase" evidence="5">
    <location>
        <begin position="43"/>
        <end position="254"/>
    </location>
</feature>
<keyword evidence="3" id="KW-0408">Iron</keyword>
<evidence type="ECO:0000256" key="4">
    <source>
        <dbReference type="ARBA" id="ARBA00025742"/>
    </source>
</evidence>
<dbReference type="InterPro" id="IPR006311">
    <property type="entry name" value="TAT_signal"/>
</dbReference>
<evidence type="ECO:0000256" key="1">
    <source>
        <dbReference type="ARBA" id="ARBA00022723"/>
    </source>
</evidence>
<dbReference type="InterPro" id="IPR029052">
    <property type="entry name" value="Metallo-depent_PP-like"/>
</dbReference>
<comment type="similarity">
    <text evidence="4">Belongs to the cyclic nucleotide phosphodiesterase class-III family.</text>
</comment>
<reference evidence="7" key="1">
    <citation type="journal article" date="2017" name="Genome Announc.">
        <title>Draft Genome Sequence of Terrimicrobium sacchariphilum NM-5T, a Facultative Anaerobic Soil Bacterium of the Class Spartobacteria.</title>
        <authorList>
            <person name="Qiu Y.L."/>
            <person name="Tourlousse D.M."/>
            <person name="Matsuura N."/>
            <person name="Ohashi A."/>
            <person name="Sekiguchi Y."/>
        </authorList>
    </citation>
    <scope>NUCLEOTIDE SEQUENCE [LARGE SCALE GENOMIC DNA]</scope>
    <source>
        <strain evidence="7">NM-5</strain>
    </source>
</reference>
<protein>
    <submittedName>
        <fullName evidence="6">3',5'-cyclic AMP phosphodiesterase CpdA</fullName>
    </submittedName>
</protein>
<dbReference type="OrthoDB" id="5241795at2"/>
<dbReference type="RefSeq" id="WP_084400093.1">
    <property type="nucleotide sequence ID" value="NZ_BDCO01000002.1"/>
</dbReference>
<gene>
    <name evidence="6" type="ORF">TSACC_213</name>
</gene>
<keyword evidence="7" id="KW-1185">Reference proteome</keyword>
<dbReference type="InParanoid" id="A0A146G163"/>
<dbReference type="AlphaFoldDB" id="A0A146G163"/>
<dbReference type="InterPro" id="IPR050884">
    <property type="entry name" value="CNP_phosphodiesterase-III"/>
</dbReference>
<keyword evidence="2" id="KW-0378">Hydrolase</keyword>
<dbReference type="InterPro" id="IPR004843">
    <property type="entry name" value="Calcineurin-like_PHP"/>
</dbReference>
<dbReference type="PANTHER" id="PTHR42988:SF2">
    <property type="entry name" value="CYCLIC NUCLEOTIDE PHOSPHODIESTERASE CBUA0032-RELATED"/>
    <property type="match status" value="1"/>
</dbReference>
<dbReference type="Pfam" id="PF00149">
    <property type="entry name" value="Metallophos"/>
    <property type="match status" value="1"/>
</dbReference>
<dbReference type="GO" id="GO:0016787">
    <property type="term" value="F:hydrolase activity"/>
    <property type="evidence" value="ECO:0007669"/>
    <property type="project" value="UniProtKB-KW"/>
</dbReference>
<dbReference type="EMBL" id="BDCO01000002">
    <property type="protein sequence ID" value="GAT31619.1"/>
    <property type="molecule type" value="Genomic_DNA"/>
</dbReference>
<dbReference type="PROSITE" id="PS51318">
    <property type="entry name" value="TAT"/>
    <property type="match status" value="1"/>
</dbReference>
<dbReference type="Gene3D" id="3.60.21.10">
    <property type="match status" value="1"/>
</dbReference>
<dbReference type="PANTHER" id="PTHR42988">
    <property type="entry name" value="PHOSPHOHYDROLASE"/>
    <property type="match status" value="1"/>
</dbReference>
<dbReference type="SUPFAM" id="SSF56300">
    <property type="entry name" value="Metallo-dependent phosphatases"/>
    <property type="match status" value="1"/>
</dbReference>
<dbReference type="STRING" id="690879.TSACC_213"/>
<organism evidence="6 7">
    <name type="scientific">Terrimicrobium sacchariphilum</name>
    <dbReference type="NCBI Taxonomy" id="690879"/>
    <lineage>
        <taxon>Bacteria</taxon>
        <taxon>Pseudomonadati</taxon>
        <taxon>Verrucomicrobiota</taxon>
        <taxon>Terrimicrobiia</taxon>
        <taxon>Terrimicrobiales</taxon>
        <taxon>Terrimicrobiaceae</taxon>
        <taxon>Terrimicrobium</taxon>
    </lineage>
</organism>
<evidence type="ECO:0000259" key="5">
    <source>
        <dbReference type="Pfam" id="PF00149"/>
    </source>
</evidence>
<sequence>MNLPSHPFPGMHRRQFLKGLGVAALAGLRPVWSASVPDKLPPLRILYYTDVHSRPDLAAPEALAKAAAAMKPIPADIVLCGGDVINTGLRAPASDCEPLFDIYDEFLKALGRPVEHALGNHDLAGISDPPNPAANPRELAMRRLGIVEPYRTVDVGDYRVMILDSVEVIPGPQIYRGYISPVQKAWIADVLARTPREQPIILLTHIPFRSTFLQAKESPMAALKNNLVVENANEVLDLFRDHRLPVVLQGHLHSDEHIDWAGRHFIQGGAICAGWWKGPNLQTDFGFGLLEIADNTIRWSYTPYGWTAKG</sequence>
<comment type="caution">
    <text evidence="6">The sequence shown here is derived from an EMBL/GenBank/DDBJ whole genome shotgun (WGS) entry which is preliminary data.</text>
</comment>
<accession>A0A146G163</accession>
<name>A0A146G163_TERSA</name>
<evidence type="ECO:0000256" key="3">
    <source>
        <dbReference type="ARBA" id="ARBA00023004"/>
    </source>
</evidence>
<keyword evidence="1" id="KW-0479">Metal-binding</keyword>
<evidence type="ECO:0000313" key="6">
    <source>
        <dbReference type="EMBL" id="GAT31619.1"/>
    </source>
</evidence>
<proteinExistence type="inferred from homology"/>
<dbReference type="GO" id="GO:0046872">
    <property type="term" value="F:metal ion binding"/>
    <property type="evidence" value="ECO:0007669"/>
    <property type="project" value="UniProtKB-KW"/>
</dbReference>